<evidence type="ECO:0000313" key="3">
    <source>
        <dbReference type="EMBL" id="PYC69283.1"/>
    </source>
</evidence>
<accession>A0A318NJ75</accession>
<proteinExistence type="predicted"/>
<name>A0A318NJ75_9ACTN</name>
<keyword evidence="2" id="KW-0812">Transmembrane</keyword>
<dbReference type="PROSITE" id="PS51318">
    <property type="entry name" value="TAT"/>
    <property type="match status" value="1"/>
</dbReference>
<gene>
    <name evidence="3" type="ORF">C7C45_16510</name>
</gene>
<feature type="region of interest" description="Disordered" evidence="1">
    <location>
        <begin position="66"/>
        <end position="85"/>
    </location>
</feature>
<comment type="caution">
    <text evidence="3">The sequence shown here is derived from an EMBL/GenBank/DDBJ whole genome shotgun (WGS) entry which is preliminary data.</text>
</comment>
<reference evidence="3 4" key="1">
    <citation type="submission" date="2018-03" db="EMBL/GenBank/DDBJ databases">
        <title>Bioinformatic expansion and discovery of thiopeptide antibiotics.</title>
        <authorList>
            <person name="Schwalen C.J."/>
            <person name="Hudson G.A."/>
            <person name="Mitchell D.A."/>
        </authorList>
    </citation>
    <scope>NUCLEOTIDE SEQUENCE [LARGE SCALE GENOMIC DNA]</scope>
    <source>
        <strain evidence="3 4">NRRL 8041</strain>
    </source>
</reference>
<evidence type="ECO:0000256" key="2">
    <source>
        <dbReference type="SAM" id="Phobius"/>
    </source>
</evidence>
<protein>
    <submittedName>
        <fullName evidence="3">Uncharacterized protein</fullName>
    </submittedName>
</protein>
<organism evidence="3 4">
    <name type="scientific">Micromonospora arborensis</name>
    <dbReference type="NCBI Taxonomy" id="2116518"/>
    <lineage>
        <taxon>Bacteria</taxon>
        <taxon>Bacillati</taxon>
        <taxon>Actinomycetota</taxon>
        <taxon>Actinomycetes</taxon>
        <taxon>Micromonosporales</taxon>
        <taxon>Micromonosporaceae</taxon>
        <taxon>Micromonospora</taxon>
    </lineage>
</organism>
<dbReference type="AlphaFoldDB" id="A0A318NJ75"/>
<evidence type="ECO:0000256" key="1">
    <source>
        <dbReference type="SAM" id="MobiDB-lite"/>
    </source>
</evidence>
<feature type="transmembrane region" description="Helical" evidence="2">
    <location>
        <begin position="40"/>
        <end position="61"/>
    </location>
</feature>
<dbReference type="RefSeq" id="WP_146247335.1">
    <property type="nucleotide sequence ID" value="NZ_PYBV01000019.1"/>
</dbReference>
<keyword evidence="4" id="KW-1185">Reference proteome</keyword>
<dbReference type="EMBL" id="PYBV01000019">
    <property type="protein sequence ID" value="PYC69283.1"/>
    <property type="molecule type" value="Genomic_DNA"/>
</dbReference>
<keyword evidence="2" id="KW-1133">Transmembrane helix</keyword>
<sequence>MTDHLGPLRQAMSDLSEHGGTADMYERALHKSRQTQRRRALTTGAAAAAVVFAIGGTVAFATRHRPDLLTPPASTPTSAGPQNPTCPSTQTLGTMVELPAGWSFASRGVECVEAWAAADVQRPDGGGVIYLFHYTAGLGWRFHDQGTGWDCTDLGLTEPASFCTS</sequence>
<dbReference type="Proteomes" id="UP000248333">
    <property type="component" value="Unassembled WGS sequence"/>
</dbReference>
<dbReference type="InterPro" id="IPR006311">
    <property type="entry name" value="TAT_signal"/>
</dbReference>
<evidence type="ECO:0000313" key="4">
    <source>
        <dbReference type="Proteomes" id="UP000248333"/>
    </source>
</evidence>
<dbReference type="OrthoDB" id="3373992at2"/>
<keyword evidence="2" id="KW-0472">Membrane</keyword>
<feature type="compositionally biased region" description="Low complexity" evidence="1">
    <location>
        <begin position="68"/>
        <end position="79"/>
    </location>
</feature>